<sequence length="245" mass="27838">MLKLLKTVFIALAVISVANAATPLSKEQTKNLESLDLFKKAQIKVNRAFDAGDVYLLNITVQNNPHKIYLTKNKKFLIQGEMVDTATGMPLMIPDMPVDLKSTLGKEVFTFGKGKDEYVLFTDPECPYCKKFESYFDKIEDKVKMRVFFYPLPFHKNAKDISLYIMSKKGYEASKEAMTETTKDTPAFKNRKYKAGELEKLQKKLDEQMALASKLSVAGTPTVFDKEGNKVSWVKILQKYGVDLE</sequence>
<dbReference type="SUPFAM" id="SSF52833">
    <property type="entry name" value="Thioredoxin-like"/>
    <property type="match status" value="1"/>
</dbReference>
<dbReference type="RefSeq" id="WP_129083007.1">
    <property type="nucleotide sequence ID" value="NZ_CP041070.1"/>
</dbReference>
<feature type="chain" id="PRO_5039933596" evidence="1">
    <location>
        <begin position="21"/>
        <end position="245"/>
    </location>
</feature>
<dbReference type="InterPro" id="IPR051470">
    <property type="entry name" value="Thiol:disulfide_interchange"/>
</dbReference>
<comment type="caution">
    <text evidence="3">The sequence shown here is derived from an EMBL/GenBank/DDBJ whole genome shotgun (WGS) entry which is preliminary data.</text>
</comment>
<proteinExistence type="predicted"/>
<evidence type="ECO:0000259" key="2">
    <source>
        <dbReference type="Pfam" id="PF13098"/>
    </source>
</evidence>
<keyword evidence="1" id="KW-0732">Signal</keyword>
<dbReference type="Proteomes" id="UP000290191">
    <property type="component" value="Unassembled WGS sequence"/>
</dbReference>
<dbReference type="PANTHER" id="PTHR35272:SF3">
    <property type="entry name" value="THIOL:DISULFIDE INTERCHANGE PROTEIN DSBC"/>
    <property type="match status" value="1"/>
</dbReference>
<gene>
    <name evidence="3" type="ORF">CRV06_14360</name>
</gene>
<evidence type="ECO:0000313" key="4">
    <source>
        <dbReference type="Proteomes" id="UP000290191"/>
    </source>
</evidence>
<accession>A0A4Q0XWB8</accession>
<dbReference type="PANTHER" id="PTHR35272">
    <property type="entry name" value="THIOL:DISULFIDE INTERCHANGE PROTEIN DSBC-RELATED"/>
    <property type="match status" value="1"/>
</dbReference>
<reference evidence="3 4" key="1">
    <citation type="submission" date="2017-10" db="EMBL/GenBank/DDBJ databases">
        <title>Genomics of the genus Arcobacter.</title>
        <authorList>
            <person name="Perez-Cataluna A."/>
            <person name="Figueras M.J."/>
        </authorList>
    </citation>
    <scope>NUCLEOTIDE SEQUENCE [LARGE SCALE GENOMIC DNA]</scope>
    <source>
        <strain evidence="3 4">DSM 24636</strain>
    </source>
</reference>
<dbReference type="InterPro" id="IPR012336">
    <property type="entry name" value="Thioredoxin-like_fold"/>
</dbReference>
<feature type="signal peptide" evidence="1">
    <location>
        <begin position="1"/>
        <end position="20"/>
    </location>
</feature>
<evidence type="ECO:0000256" key="1">
    <source>
        <dbReference type="SAM" id="SignalP"/>
    </source>
</evidence>
<protein>
    <submittedName>
        <fullName evidence="3">Thiol:disulfide interchange protein</fullName>
    </submittedName>
</protein>
<dbReference type="Gene3D" id="3.40.30.10">
    <property type="entry name" value="Glutaredoxin"/>
    <property type="match status" value="1"/>
</dbReference>
<dbReference type="AlphaFoldDB" id="A0A4Q0XWB8"/>
<organism evidence="3 4">
    <name type="scientific">Halarcobacter anaerophilus</name>
    <dbReference type="NCBI Taxonomy" id="877500"/>
    <lineage>
        <taxon>Bacteria</taxon>
        <taxon>Pseudomonadati</taxon>
        <taxon>Campylobacterota</taxon>
        <taxon>Epsilonproteobacteria</taxon>
        <taxon>Campylobacterales</taxon>
        <taxon>Arcobacteraceae</taxon>
        <taxon>Halarcobacter</taxon>
    </lineage>
</organism>
<name>A0A4Q0XWB8_9BACT</name>
<dbReference type="InterPro" id="IPR036249">
    <property type="entry name" value="Thioredoxin-like_sf"/>
</dbReference>
<dbReference type="OrthoDB" id="9800545at2"/>
<dbReference type="Pfam" id="PF13098">
    <property type="entry name" value="Thioredoxin_2"/>
    <property type="match status" value="1"/>
</dbReference>
<dbReference type="EMBL" id="PDKO01000018">
    <property type="protein sequence ID" value="RXJ61275.1"/>
    <property type="molecule type" value="Genomic_DNA"/>
</dbReference>
<evidence type="ECO:0000313" key="3">
    <source>
        <dbReference type="EMBL" id="RXJ61275.1"/>
    </source>
</evidence>
<dbReference type="InterPro" id="IPR033954">
    <property type="entry name" value="DiS-bond_Isoase_DsbC/G"/>
</dbReference>
<keyword evidence="4" id="KW-1185">Reference proteome</keyword>
<dbReference type="STRING" id="877500.GCA_000935065_00276"/>
<dbReference type="CDD" id="cd03020">
    <property type="entry name" value="DsbA_DsbC_DsbG"/>
    <property type="match status" value="1"/>
</dbReference>
<feature type="domain" description="Thioredoxin-like fold" evidence="2">
    <location>
        <begin position="112"/>
        <end position="229"/>
    </location>
</feature>